<evidence type="ECO:0000313" key="1">
    <source>
        <dbReference type="EMBL" id="PUU81092.1"/>
    </source>
</evidence>
<comment type="caution">
    <text evidence="1">The sequence shown here is derived from an EMBL/GenBank/DDBJ whole genome shotgun (WGS) entry which is preliminary data.</text>
</comment>
<organism evidence="1 2">
    <name type="scientific">Tuber borchii</name>
    <name type="common">White truffle</name>
    <dbReference type="NCBI Taxonomy" id="42251"/>
    <lineage>
        <taxon>Eukaryota</taxon>
        <taxon>Fungi</taxon>
        <taxon>Dikarya</taxon>
        <taxon>Ascomycota</taxon>
        <taxon>Pezizomycotina</taxon>
        <taxon>Pezizomycetes</taxon>
        <taxon>Pezizales</taxon>
        <taxon>Tuberaceae</taxon>
        <taxon>Tuber</taxon>
    </lineage>
</organism>
<dbReference type="Proteomes" id="UP000244722">
    <property type="component" value="Unassembled WGS sequence"/>
</dbReference>
<sequence>MPTSGEDHTSEYRLTLGEMEGDLDMVKPVEWLLPNAEGYDEGEEDKEDQYVDFIDLCESDEEDGNVLEESDEIYGEERITKRSSRRGSKWTTRATMTMMTTTMKMGSENNLVTVLVRRASWDLDHPDSAPSTRGLYSDAAENHFWASTQEIGERLLGRVMTAPDVFTSAEDREMDR</sequence>
<gene>
    <name evidence="1" type="ORF">B9Z19DRAFT_1122614</name>
</gene>
<evidence type="ECO:0000313" key="2">
    <source>
        <dbReference type="Proteomes" id="UP000244722"/>
    </source>
</evidence>
<reference evidence="1 2" key="1">
    <citation type="submission" date="2017-04" db="EMBL/GenBank/DDBJ databases">
        <title>Draft genome sequence of Tuber borchii Vittad., a whitish edible truffle.</title>
        <authorList>
            <consortium name="DOE Joint Genome Institute"/>
            <person name="Murat C."/>
            <person name="Kuo A."/>
            <person name="Barry K.W."/>
            <person name="Clum A."/>
            <person name="Dockter R.B."/>
            <person name="Fauchery L."/>
            <person name="Iotti M."/>
            <person name="Kohler A."/>
            <person name="Labutti K."/>
            <person name="Lindquist E.A."/>
            <person name="Lipzen A."/>
            <person name="Ohm R.A."/>
            <person name="Wang M."/>
            <person name="Grigoriev I.V."/>
            <person name="Zambonelli A."/>
            <person name="Martin F.M."/>
        </authorList>
    </citation>
    <scope>NUCLEOTIDE SEQUENCE [LARGE SCALE GENOMIC DNA]</scope>
    <source>
        <strain evidence="1 2">Tbo3840</strain>
    </source>
</reference>
<proteinExistence type="predicted"/>
<accession>A0A2T7A024</accession>
<dbReference type="EMBL" id="NESQ01000051">
    <property type="protein sequence ID" value="PUU81092.1"/>
    <property type="molecule type" value="Genomic_DNA"/>
</dbReference>
<protein>
    <submittedName>
        <fullName evidence="1">Uncharacterized protein</fullName>
    </submittedName>
</protein>
<dbReference type="AlphaFoldDB" id="A0A2T7A024"/>
<name>A0A2T7A024_TUBBO</name>
<keyword evidence="2" id="KW-1185">Reference proteome</keyword>